<dbReference type="PROSITE" id="PS50885">
    <property type="entry name" value="HAMP"/>
    <property type="match status" value="1"/>
</dbReference>
<dbReference type="InterPro" id="IPR003660">
    <property type="entry name" value="HAMP_dom"/>
</dbReference>
<evidence type="ECO:0000256" key="12">
    <source>
        <dbReference type="SAM" id="Phobius"/>
    </source>
</evidence>
<dbReference type="Proteomes" id="UP001144396">
    <property type="component" value="Unassembled WGS sequence"/>
</dbReference>
<sequence length="491" mass="51296">MTDAPRTRAHWTLERRLIVALVSLLAAVSAIVGTVSVVVVHSNLVDRVDSQLASATERGRVAIIEPPPGFEEDGDGDDGDDGRVLAARGQSVGTIAGIVVGGEVRQAAVLEEDGGIGQLDDDQLAALSEVPADFAPHSVNLGGDLGAYRAMVVGTPGGDRFVIALPLAIVEATTAQLAVVITLVAAAGLALAALIGSLLVRRALVPLQRVAATAERVSTLPLERGEVELADRVPDSDTDERTEVGRVGASFNRMLDHVGQALTARAESEAKVRRFVGDASHELRTPIASIRGYAELTRRSTEEVPPDAAHALDRIESESLRMSALVDDLLLLARLDEGRELRSDDVDLSALVVDVVGDAHVAGPDHRWELDVPEEPVLVAGDLSRLHQVLANLLANARVHTPAGTTVSVALAHDGGDAVVTVADDGPGIAPDLQRTLFERFARGDASRSRATGSTGLGLAIARAVVVAHGGSIGVESEPGRTVFTVRLRAA</sequence>
<comment type="caution">
    <text evidence="15">The sequence shown here is derived from an EMBL/GenBank/DDBJ whole genome shotgun (WGS) entry which is preliminary data.</text>
</comment>
<keyword evidence="8 15" id="KW-0418">Kinase</keyword>
<dbReference type="InterPro" id="IPR050428">
    <property type="entry name" value="TCS_sensor_his_kinase"/>
</dbReference>
<dbReference type="EC" id="2.7.13.3" evidence="4"/>
<dbReference type="SUPFAM" id="SSF55874">
    <property type="entry name" value="ATPase domain of HSP90 chaperone/DNA topoisomerase II/histidine kinase"/>
    <property type="match status" value="1"/>
</dbReference>
<evidence type="ECO:0000259" key="13">
    <source>
        <dbReference type="PROSITE" id="PS50109"/>
    </source>
</evidence>
<dbReference type="PRINTS" id="PR00344">
    <property type="entry name" value="BCTRLSENSOR"/>
</dbReference>
<dbReference type="SUPFAM" id="SSF47384">
    <property type="entry name" value="Homodimeric domain of signal transducing histidine kinase"/>
    <property type="match status" value="1"/>
</dbReference>
<organism evidence="15 16">
    <name type="scientific">Agromyces rhizosphaerae</name>
    <dbReference type="NCBI Taxonomy" id="88374"/>
    <lineage>
        <taxon>Bacteria</taxon>
        <taxon>Bacillati</taxon>
        <taxon>Actinomycetota</taxon>
        <taxon>Actinomycetes</taxon>
        <taxon>Micrococcales</taxon>
        <taxon>Microbacteriaceae</taxon>
        <taxon>Agromyces</taxon>
    </lineage>
</organism>
<proteinExistence type="predicted"/>
<keyword evidence="5" id="KW-0597">Phosphoprotein</keyword>
<name>A0A9W6CWP4_9MICO</name>
<reference evidence="15" key="1">
    <citation type="submission" date="2022-12" db="EMBL/GenBank/DDBJ databases">
        <title>Reference genome sequencing for broad-spectrum identification of bacterial and archaeal isolates by mass spectrometry.</title>
        <authorList>
            <person name="Sekiguchi Y."/>
            <person name="Tourlousse D.M."/>
        </authorList>
    </citation>
    <scope>NUCLEOTIDE SEQUENCE</scope>
    <source>
        <strain evidence="15">14</strain>
    </source>
</reference>
<dbReference type="InterPro" id="IPR004358">
    <property type="entry name" value="Sig_transdc_His_kin-like_C"/>
</dbReference>
<evidence type="ECO:0000256" key="5">
    <source>
        <dbReference type="ARBA" id="ARBA00022553"/>
    </source>
</evidence>
<dbReference type="InterPro" id="IPR003594">
    <property type="entry name" value="HATPase_dom"/>
</dbReference>
<keyword evidence="11 12" id="KW-0472">Membrane</keyword>
<dbReference type="PANTHER" id="PTHR45436:SF5">
    <property type="entry name" value="SENSOR HISTIDINE KINASE TRCS"/>
    <property type="match status" value="1"/>
</dbReference>
<dbReference type="Pfam" id="PF00672">
    <property type="entry name" value="HAMP"/>
    <property type="match status" value="1"/>
</dbReference>
<evidence type="ECO:0000256" key="6">
    <source>
        <dbReference type="ARBA" id="ARBA00022679"/>
    </source>
</evidence>
<dbReference type="GO" id="GO:0005509">
    <property type="term" value="F:calcium ion binding"/>
    <property type="evidence" value="ECO:0007669"/>
    <property type="project" value="UniProtKB-ARBA"/>
</dbReference>
<dbReference type="Pfam" id="PF00512">
    <property type="entry name" value="HisKA"/>
    <property type="match status" value="1"/>
</dbReference>
<comment type="catalytic activity">
    <reaction evidence="1">
        <text>ATP + protein L-histidine = ADP + protein N-phospho-L-histidine.</text>
        <dbReference type="EC" id="2.7.13.3"/>
    </reaction>
</comment>
<feature type="domain" description="Histidine kinase" evidence="13">
    <location>
        <begin position="278"/>
        <end position="491"/>
    </location>
</feature>
<keyword evidence="7 12" id="KW-0812">Transmembrane</keyword>
<evidence type="ECO:0000256" key="11">
    <source>
        <dbReference type="ARBA" id="ARBA00023136"/>
    </source>
</evidence>
<feature type="domain" description="HAMP" evidence="14">
    <location>
        <begin position="201"/>
        <end position="263"/>
    </location>
</feature>
<dbReference type="GO" id="GO:0000155">
    <property type="term" value="F:phosphorelay sensor kinase activity"/>
    <property type="evidence" value="ECO:0007669"/>
    <property type="project" value="InterPro"/>
</dbReference>
<dbReference type="InterPro" id="IPR036097">
    <property type="entry name" value="HisK_dim/P_sf"/>
</dbReference>
<dbReference type="Pfam" id="PF02518">
    <property type="entry name" value="HATPase_c"/>
    <property type="match status" value="1"/>
</dbReference>
<feature type="transmembrane region" description="Helical" evidence="12">
    <location>
        <begin position="177"/>
        <end position="200"/>
    </location>
</feature>
<gene>
    <name evidence="15" type="ORF">ARHIZOSPH14_09510</name>
</gene>
<dbReference type="PANTHER" id="PTHR45436">
    <property type="entry name" value="SENSOR HISTIDINE KINASE YKOH"/>
    <property type="match status" value="1"/>
</dbReference>
<evidence type="ECO:0000259" key="14">
    <source>
        <dbReference type="PROSITE" id="PS50885"/>
    </source>
</evidence>
<dbReference type="CDD" id="cd00075">
    <property type="entry name" value="HATPase"/>
    <property type="match status" value="1"/>
</dbReference>
<evidence type="ECO:0000313" key="16">
    <source>
        <dbReference type="Proteomes" id="UP001144396"/>
    </source>
</evidence>
<keyword evidence="6" id="KW-0808">Transferase</keyword>
<evidence type="ECO:0000313" key="15">
    <source>
        <dbReference type="EMBL" id="GLI26709.1"/>
    </source>
</evidence>
<dbReference type="InterPro" id="IPR005467">
    <property type="entry name" value="His_kinase_dom"/>
</dbReference>
<dbReference type="Gene3D" id="3.30.565.10">
    <property type="entry name" value="Histidine kinase-like ATPase, C-terminal domain"/>
    <property type="match status" value="1"/>
</dbReference>
<evidence type="ECO:0000256" key="9">
    <source>
        <dbReference type="ARBA" id="ARBA00022989"/>
    </source>
</evidence>
<dbReference type="CDD" id="cd06225">
    <property type="entry name" value="HAMP"/>
    <property type="match status" value="1"/>
</dbReference>
<dbReference type="RefSeq" id="WP_281882727.1">
    <property type="nucleotide sequence ID" value="NZ_BSDP01000001.1"/>
</dbReference>
<dbReference type="FunFam" id="3.30.565.10:FF:000006">
    <property type="entry name" value="Sensor histidine kinase WalK"/>
    <property type="match status" value="1"/>
</dbReference>
<comment type="cofactor">
    <cofactor evidence="2">
        <name>a divalent metal cation</name>
        <dbReference type="ChEBI" id="CHEBI:60240"/>
    </cofactor>
</comment>
<keyword evidence="9 12" id="KW-1133">Transmembrane helix</keyword>
<dbReference type="InterPro" id="IPR003661">
    <property type="entry name" value="HisK_dim/P_dom"/>
</dbReference>
<dbReference type="InterPro" id="IPR036890">
    <property type="entry name" value="HATPase_C_sf"/>
</dbReference>
<dbReference type="GO" id="GO:0005886">
    <property type="term" value="C:plasma membrane"/>
    <property type="evidence" value="ECO:0007669"/>
    <property type="project" value="UniProtKB-SubCell"/>
</dbReference>
<dbReference type="FunFam" id="1.10.287.130:FF:000001">
    <property type="entry name" value="Two-component sensor histidine kinase"/>
    <property type="match status" value="1"/>
</dbReference>
<dbReference type="AlphaFoldDB" id="A0A9W6CWP4"/>
<dbReference type="PROSITE" id="PS50109">
    <property type="entry name" value="HIS_KIN"/>
    <property type="match status" value="1"/>
</dbReference>
<keyword evidence="16" id="KW-1185">Reference proteome</keyword>
<dbReference type="SMART" id="SM00388">
    <property type="entry name" value="HisKA"/>
    <property type="match status" value="1"/>
</dbReference>
<evidence type="ECO:0000256" key="8">
    <source>
        <dbReference type="ARBA" id="ARBA00022777"/>
    </source>
</evidence>
<evidence type="ECO:0000256" key="3">
    <source>
        <dbReference type="ARBA" id="ARBA00004236"/>
    </source>
</evidence>
<dbReference type="SMART" id="SM00304">
    <property type="entry name" value="HAMP"/>
    <property type="match status" value="1"/>
</dbReference>
<accession>A0A9W6CWP4</accession>
<keyword evidence="10" id="KW-0902">Two-component regulatory system</keyword>
<comment type="subcellular location">
    <subcellularLocation>
        <location evidence="3">Cell membrane</location>
    </subcellularLocation>
</comment>
<evidence type="ECO:0000256" key="10">
    <source>
        <dbReference type="ARBA" id="ARBA00023012"/>
    </source>
</evidence>
<evidence type="ECO:0000256" key="4">
    <source>
        <dbReference type="ARBA" id="ARBA00012438"/>
    </source>
</evidence>
<protein>
    <recommendedName>
        <fullName evidence="4">histidine kinase</fullName>
        <ecNumber evidence="4">2.7.13.3</ecNumber>
    </recommendedName>
</protein>
<dbReference type="SMART" id="SM00387">
    <property type="entry name" value="HATPase_c"/>
    <property type="match status" value="1"/>
</dbReference>
<evidence type="ECO:0000256" key="7">
    <source>
        <dbReference type="ARBA" id="ARBA00022692"/>
    </source>
</evidence>
<evidence type="ECO:0000256" key="2">
    <source>
        <dbReference type="ARBA" id="ARBA00001968"/>
    </source>
</evidence>
<dbReference type="Gene3D" id="1.10.287.130">
    <property type="match status" value="1"/>
</dbReference>
<dbReference type="EMBL" id="BSDP01000001">
    <property type="protein sequence ID" value="GLI26709.1"/>
    <property type="molecule type" value="Genomic_DNA"/>
</dbReference>
<dbReference type="Gene3D" id="6.10.340.10">
    <property type="match status" value="1"/>
</dbReference>
<dbReference type="CDD" id="cd00082">
    <property type="entry name" value="HisKA"/>
    <property type="match status" value="1"/>
</dbReference>
<evidence type="ECO:0000256" key="1">
    <source>
        <dbReference type="ARBA" id="ARBA00000085"/>
    </source>
</evidence>